<dbReference type="GO" id="GO:0000166">
    <property type="term" value="F:nucleotide binding"/>
    <property type="evidence" value="ECO:0007669"/>
    <property type="project" value="InterPro"/>
</dbReference>
<dbReference type="InterPro" id="IPR050463">
    <property type="entry name" value="Gfo/Idh/MocA_oxidrdct_glycsds"/>
</dbReference>
<dbReference type="SUPFAM" id="SSF51735">
    <property type="entry name" value="NAD(P)-binding Rossmann-fold domains"/>
    <property type="match status" value="1"/>
</dbReference>
<dbReference type="SUPFAM" id="SSF55347">
    <property type="entry name" value="Glyceraldehyde-3-phosphate dehydrogenase-like, C-terminal domain"/>
    <property type="match status" value="1"/>
</dbReference>
<dbReference type="InterPro" id="IPR055170">
    <property type="entry name" value="GFO_IDH_MocA-like_dom"/>
</dbReference>
<dbReference type="Gene3D" id="3.40.50.720">
    <property type="entry name" value="NAD(P)-binding Rossmann-like Domain"/>
    <property type="match status" value="1"/>
</dbReference>
<dbReference type="GO" id="GO:0016491">
    <property type="term" value="F:oxidoreductase activity"/>
    <property type="evidence" value="ECO:0007669"/>
    <property type="project" value="UniProtKB-KW"/>
</dbReference>
<keyword evidence="6" id="KW-1185">Reference proteome</keyword>
<reference evidence="5 6" key="1">
    <citation type="submission" date="2019-05" db="EMBL/GenBank/DDBJ databases">
        <title>Draft genome sequence of Nonomuraea turkmeniaca DSM 43926.</title>
        <authorList>
            <person name="Saricaoglu S."/>
            <person name="Isik K."/>
        </authorList>
    </citation>
    <scope>NUCLEOTIDE SEQUENCE [LARGE SCALE GENOMIC DNA]</scope>
    <source>
        <strain evidence="5 6">DSM 43926</strain>
    </source>
</reference>
<accession>A0A5S4EXA3</accession>
<organism evidence="5 6">
    <name type="scientific">Nonomuraea turkmeniaca</name>
    <dbReference type="NCBI Taxonomy" id="103838"/>
    <lineage>
        <taxon>Bacteria</taxon>
        <taxon>Bacillati</taxon>
        <taxon>Actinomycetota</taxon>
        <taxon>Actinomycetes</taxon>
        <taxon>Streptosporangiales</taxon>
        <taxon>Streptosporangiaceae</taxon>
        <taxon>Nonomuraea</taxon>
    </lineage>
</organism>
<proteinExistence type="predicted"/>
<comment type="caution">
    <text evidence="5">The sequence shown here is derived from an EMBL/GenBank/DDBJ whole genome shotgun (WGS) entry which is preliminary data.</text>
</comment>
<feature type="domain" description="GFO/IDH/MocA-like oxidoreductase" evidence="4">
    <location>
        <begin position="181"/>
        <end position="315"/>
    </location>
</feature>
<evidence type="ECO:0000256" key="1">
    <source>
        <dbReference type="ARBA" id="ARBA00023002"/>
    </source>
</evidence>
<feature type="compositionally biased region" description="Basic and acidic residues" evidence="2">
    <location>
        <begin position="34"/>
        <end position="49"/>
    </location>
</feature>
<keyword evidence="1" id="KW-0560">Oxidoreductase</keyword>
<dbReference type="PANTHER" id="PTHR43818">
    <property type="entry name" value="BCDNA.GH03377"/>
    <property type="match status" value="1"/>
</dbReference>
<dbReference type="Proteomes" id="UP000309128">
    <property type="component" value="Unassembled WGS sequence"/>
</dbReference>
<evidence type="ECO:0000259" key="4">
    <source>
        <dbReference type="Pfam" id="PF22725"/>
    </source>
</evidence>
<dbReference type="Gene3D" id="3.30.360.10">
    <property type="entry name" value="Dihydrodipicolinate Reductase, domain 2"/>
    <property type="match status" value="1"/>
</dbReference>
<protein>
    <submittedName>
        <fullName evidence="5">Gfo/Idh/MocA family oxidoreductase</fullName>
    </submittedName>
</protein>
<dbReference type="PANTHER" id="PTHR43818:SF11">
    <property type="entry name" value="BCDNA.GH03377"/>
    <property type="match status" value="1"/>
</dbReference>
<dbReference type="InterPro" id="IPR036291">
    <property type="entry name" value="NAD(P)-bd_dom_sf"/>
</dbReference>
<dbReference type="InterPro" id="IPR000683">
    <property type="entry name" value="Gfo/Idh/MocA-like_OxRdtase_N"/>
</dbReference>
<gene>
    <name evidence="5" type="ORF">ETD86_48890</name>
</gene>
<evidence type="ECO:0000313" key="5">
    <source>
        <dbReference type="EMBL" id="TMR08189.1"/>
    </source>
</evidence>
<dbReference type="AlphaFoldDB" id="A0A5S4EXA3"/>
<evidence type="ECO:0000259" key="3">
    <source>
        <dbReference type="Pfam" id="PF01408"/>
    </source>
</evidence>
<name>A0A5S4EXA3_9ACTN</name>
<feature type="domain" description="Gfo/Idh/MocA-like oxidoreductase N-terminal" evidence="3">
    <location>
        <begin position="54"/>
        <end position="169"/>
    </location>
</feature>
<dbReference type="OrthoDB" id="9776544at2"/>
<dbReference type="Pfam" id="PF22725">
    <property type="entry name" value="GFO_IDH_MocA_C3"/>
    <property type="match status" value="1"/>
</dbReference>
<feature type="region of interest" description="Disordered" evidence="2">
    <location>
        <begin position="1"/>
        <end position="49"/>
    </location>
</feature>
<evidence type="ECO:0000256" key="2">
    <source>
        <dbReference type="SAM" id="MobiDB-lite"/>
    </source>
</evidence>
<dbReference type="EMBL" id="VCKY01000313">
    <property type="protein sequence ID" value="TMR08189.1"/>
    <property type="molecule type" value="Genomic_DNA"/>
</dbReference>
<dbReference type="Pfam" id="PF01408">
    <property type="entry name" value="GFO_IDH_MocA"/>
    <property type="match status" value="1"/>
</dbReference>
<sequence length="410" mass="42513">MGPLAPGGHLAGDLDPPLGQRADLRHHAGAQPRRPAERQRTHDHREGDVVGRPVNVGVVGCGAISAQYFQTIDRLPQVRLVAVADLDLDRAREAVRPYAGVDVLSVAELMADPQVDVVLNLTVPAAHAEIALAAIAAGKHVYCEKPLAATTADAGRILRAAHDAGVRVGCAPDTVLGTGTQTARKAIDDGLIGRPVAATATMVTPGHERWHPNPDFYYVPGGGPLLDMGPYYISSLVTMLGPVATVIGAASRTRAKRTIGSGPRRGEDIPVTVDTHVTGVLVHASGALSTLVMSFDAPETKASHIEVHGEEGSLVVPNPNHFDGLVQVSRIGEEGWRDLPASAGYPEAGRGVGLADFAATPPGEEPRAGGALAFHVLDVMESLLASAHSGAAVTIASTCERPRPVAGAHG</sequence>
<evidence type="ECO:0000313" key="6">
    <source>
        <dbReference type="Proteomes" id="UP000309128"/>
    </source>
</evidence>